<keyword evidence="2" id="KW-1185">Reference proteome</keyword>
<accession>A0ABN1Y9Q6</accession>
<evidence type="ECO:0000313" key="1">
    <source>
        <dbReference type="EMBL" id="GAA1401834.1"/>
    </source>
</evidence>
<reference evidence="1 2" key="1">
    <citation type="journal article" date="2019" name="Int. J. Syst. Evol. Microbiol.">
        <title>The Global Catalogue of Microorganisms (GCM) 10K type strain sequencing project: providing services to taxonomists for standard genome sequencing and annotation.</title>
        <authorList>
            <consortium name="The Broad Institute Genomics Platform"/>
            <consortium name="The Broad Institute Genome Sequencing Center for Infectious Disease"/>
            <person name="Wu L."/>
            <person name="Ma J."/>
        </authorList>
    </citation>
    <scope>NUCLEOTIDE SEQUENCE [LARGE SCALE GENOMIC DNA]</scope>
    <source>
        <strain evidence="1 2">JCM 11896</strain>
    </source>
</reference>
<dbReference type="Proteomes" id="UP001501414">
    <property type="component" value="Unassembled WGS sequence"/>
</dbReference>
<comment type="caution">
    <text evidence="1">The sequence shown here is derived from an EMBL/GenBank/DDBJ whole genome shotgun (WGS) entry which is preliminary data.</text>
</comment>
<protein>
    <submittedName>
        <fullName evidence="1">Uncharacterized protein</fullName>
    </submittedName>
</protein>
<name>A0ABN1Y9Q6_9PSEU</name>
<evidence type="ECO:0000313" key="2">
    <source>
        <dbReference type="Proteomes" id="UP001501414"/>
    </source>
</evidence>
<dbReference type="RefSeq" id="WP_344029296.1">
    <property type="nucleotide sequence ID" value="NZ_BAAAJK010000053.1"/>
</dbReference>
<gene>
    <name evidence="1" type="ORF">GCM10009613_60830</name>
</gene>
<dbReference type="EMBL" id="BAAAJK010000053">
    <property type="protein sequence ID" value="GAA1401834.1"/>
    <property type="molecule type" value="Genomic_DNA"/>
</dbReference>
<sequence length="109" mass="12051">MAEQQTTKPAPEALARFRLAQDIKPSQWFRSTYEVDGADVDLWAEVQMVLHKEQIGTGRKFVQIIGMATDGKPVQHFAARGDEVLSLTVPHAKRCGMTLPAVDEETADA</sequence>
<proteinExistence type="predicted"/>
<organism evidence="1 2">
    <name type="scientific">Pseudonocardia kongjuensis</name>
    <dbReference type="NCBI Taxonomy" id="102227"/>
    <lineage>
        <taxon>Bacteria</taxon>
        <taxon>Bacillati</taxon>
        <taxon>Actinomycetota</taxon>
        <taxon>Actinomycetes</taxon>
        <taxon>Pseudonocardiales</taxon>
        <taxon>Pseudonocardiaceae</taxon>
        <taxon>Pseudonocardia</taxon>
    </lineage>
</organism>